<name>A0A6A6S755_9PLEO</name>
<dbReference type="PANTHER" id="PTHR31184">
    <property type="entry name" value="HUNTINGTIN-INTERACTING PROTEIN K FAMILY MEMBER"/>
    <property type="match status" value="1"/>
</dbReference>
<protein>
    <recommendedName>
        <fullName evidence="2">Nascent polypeptide-associated complex subunit alpha-like UBA domain-containing protein</fullName>
    </recommendedName>
</protein>
<dbReference type="Pfam" id="PF19026">
    <property type="entry name" value="UBA_HYPK"/>
    <property type="match status" value="1"/>
</dbReference>
<dbReference type="GO" id="GO:0043066">
    <property type="term" value="P:negative regulation of apoptotic process"/>
    <property type="evidence" value="ECO:0007669"/>
    <property type="project" value="TreeGrafter"/>
</dbReference>
<dbReference type="PANTHER" id="PTHR31184:SF2">
    <property type="entry name" value="HUNTINGTIN-INTERACTING PROTEIN K"/>
    <property type="match status" value="1"/>
</dbReference>
<evidence type="ECO:0000313" key="4">
    <source>
        <dbReference type="Proteomes" id="UP000799753"/>
    </source>
</evidence>
<dbReference type="Proteomes" id="UP000799753">
    <property type="component" value="Unassembled WGS sequence"/>
</dbReference>
<sequence>MAEPQPAAIQEGAAEPHAPTGSAEDRKAAAALSSLDAPTQDDDAAGKKNVDSKALGEAMKGLSVKEHAGDEKKKVVKIEASDVSLLASELEIPKQKATDLLRASDGNVLQAISSFITP</sequence>
<keyword evidence="4" id="KW-1185">Reference proteome</keyword>
<evidence type="ECO:0000256" key="1">
    <source>
        <dbReference type="SAM" id="MobiDB-lite"/>
    </source>
</evidence>
<dbReference type="InterPro" id="IPR052617">
    <property type="entry name" value="Huntingtin-int_K"/>
</dbReference>
<dbReference type="OrthoDB" id="285219at2759"/>
<gene>
    <name evidence="3" type="ORF">P280DRAFT_394814</name>
</gene>
<dbReference type="InterPro" id="IPR044034">
    <property type="entry name" value="NAC-like_UBA"/>
</dbReference>
<evidence type="ECO:0000259" key="2">
    <source>
        <dbReference type="Pfam" id="PF19026"/>
    </source>
</evidence>
<proteinExistence type="predicted"/>
<dbReference type="CDD" id="cd14361">
    <property type="entry name" value="UBA_HYPK"/>
    <property type="match status" value="1"/>
</dbReference>
<dbReference type="EMBL" id="MU006780">
    <property type="protein sequence ID" value="KAF2643420.1"/>
    <property type="molecule type" value="Genomic_DNA"/>
</dbReference>
<accession>A0A6A6S755</accession>
<dbReference type="AlphaFoldDB" id="A0A6A6S755"/>
<feature type="region of interest" description="Disordered" evidence="1">
    <location>
        <begin position="1"/>
        <end position="51"/>
    </location>
</feature>
<dbReference type="GO" id="GO:0050821">
    <property type="term" value="P:protein stabilization"/>
    <property type="evidence" value="ECO:0007669"/>
    <property type="project" value="TreeGrafter"/>
</dbReference>
<reference evidence="3" key="1">
    <citation type="journal article" date="2020" name="Stud. Mycol.">
        <title>101 Dothideomycetes genomes: a test case for predicting lifestyles and emergence of pathogens.</title>
        <authorList>
            <person name="Haridas S."/>
            <person name="Albert R."/>
            <person name="Binder M."/>
            <person name="Bloem J."/>
            <person name="Labutti K."/>
            <person name="Salamov A."/>
            <person name="Andreopoulos B."/>
            <person name="Baker S."/>
            <person name="Barry K."/>
            <person name="Bills G."/>
            <person name="Bluhm B."/>
            <person name="Cannon C."/>
            <person name="Castanera R."/>
            <person name="Culley D."/>
            <person name="Daum C."/>
            <person name="Ezra D."/>
            <person name="Gonzalez J."/>
            <person name="Henrissat B."/>
            <person name="Kuo A."/>
            <person name="Liang C."/>
            <person name="Lipzen A."/>
            <person name="Lutzoni F."/>
            <person name="Magnuson J."/>
            <person name="Mondo S."/>
            <person name="Nolan M."/>
            <person name="Ohm R."/>
            <person name="Pangilinan J."/>
            <person name="Park H.-J."/>
            <person name="Ramirez L."/>
            <person name="Alfaro M."/>
            <person name="Sun H."/>
            <person name="Tritt A."/>
            <person name="Yoshinaga Y."/>
            <person name="Zwiers L.-H."/>
            <person name="Turgeon B."/>
            <person name="Goodwin S."/>
            <person name="Spatafora J."/>
            <person name="Crous P."/>
            <person name="Grigoriev I."/>
        </authorList>
    </citation>
    <scope>NUCLEOTIDE SEQUENCE</scope>
    <source>
        <strain evidence="3">CBS 473.64</strain>
    </source>
</reference>
<organism evidence="3 4">
    <name type="scientific">Massarina eburnea CBS 473.64</name>
    <dbReference type="NCBI Taxonomy" id="1395130"/>
    <lineage>
        <taxon>Eukaryota</taxon>
        <taxon>Fungi</taxon>
        <taxon>Dikarya</taxon>
        <taxon>Ascomycota</taxon>
        <taxon>Pezizomycotina</taxon>
        <taxon>Dothideomycetes</taxon>
        <taxon>Pleosporomycetidae</taxon>
        <taxon>Pleosporales</taxon>
        <taxon>Massarineae</taxon>
        <taxon>Massarinaceae</taxon>
        <taxon>Massarina</taxon>
    </lineage>
</organism>
<feature type="domain" description="Nascent polypeptide-associated complex subunit alpha-like UBA" evidence="2">
    <location>
        <begin position="76"/>
        <end position="116"/>
    </location>
</feature>
<dbReference type="InterPro" id="IPR038922">
    <property type="entry name" value="HYPK_UBA"/>
</dbReference>
<evidence type="ECO:0000313" key="3">
    <source>
        <dbReference type="EMBL" id="KAF2643420.1"/>
    </source>
</evidence>